<dbReference type="Pfam" id="PF03094">
    <property type="entry name" value="Mlo"/>
    <property type="match status" value="3"/>
</dbReference>
<keyword evidence="6 8" id="KW-0472">Membrane</keyword>
<evidence type="ECO:0000256" key="4">
    <source>
        <dbReference type="ARBA" id="ARBA00022821"/>
    </source>
</evidence>
<dbReference type="InterPro" id="IPR004326">
    <property type="entry name" value="Mlo"/>
</dbReference>
<feature type="transmembrane region" description="Helical" evidence="8">
    <location>
        <begin position="45"/>
        <end position="74"/>
    </location>
</feature>
<sequence>MSESEASENDINLRSLALTPTWSVASVLTMFVFVSLLVERSIHQLGLVSCILFNVEVLACFLLYLCYAMLFGFVDGDNGVYWLKKTDRKPLLAAVEKMKEAFLLVVPYCCNIGSFPLLASRSDTAATELMLLGFISLLLTASSSIISNICIPSKFYDSAFAPCTKKEVDEETKDLQERGLLMTFFGHCSHRRMLMDLNKNTCSEACYCNKIMSQNTHLCFFPINSEPFVSYEGLEQLHRFIFVMAITHVSYSCLTMLLAIGKLRDSTTFTVGEHGRMRLTWTGITLKVPVSFEQIWFLWPGSFNISLCIFTCAEKTRAMTLQRQSTFVRLHTSTPMQRNNFFVWVVGSLRSCMSRSILRASSASLGVQLLVQITLPFDKDSSRYNHNLTSTYDFHSYMIRSMEEEFQRIVGVSAPLWGFVVAFMLFNVKGFPSLLLDCTYSCHQARAVADLDSFSPVPGLLLLLDIHNSFELTSFFWFWLACSGINIFEKDMSSIRSPNSSFIKLWLSHKCHNLFTMDTSMTEVKVAVWLQVLLHKEPLTSIFTNICWVCRAILVQLQHPTSLCISYTGDTKLQSSITRTCKGTNYKAALIPRNIRDTIHGWGKAARRRRKMGTFTDDSTIHPDTSTVMSVVEDDHQLIDSPRFAPQSATEIELQQTTVAISDDQSPPSANEGSTLVGTPLLHSASVSSPVSIRVLQEMAPRSSSMPQ</sequence>
<dbReference type="GO" id="GO:0016020">
    <property type="term" value="C:membrane"/>
    <property type="evidence" value="ECO:0007669"/>
    <property type="project" value="UniProtKB-SubCell"/>
</dbReference>
<dbReference type="PANTHER" id="PTHR31942:SF77">
    <property type="entry name" value="MLO-LIKE PROTEIN 14"/>
    <property type="match status" value="1"/>
</dbReference>
<evidence type="ECO:0000313" key="9">
    <source>
        <dbReference type="EMBL" id="KAG6387329.1"/>
    </source>
</evidence>
<dbReference type="AlphaFoldDB" id="A0A8X8Z102"/>
<name>A0A8X8Z102_SALSN</name>
<evidence type="ECO:0000256" key="5">
    <source>
        <dbReference type="ARBA" id="ARBA00022989"/>
    </source>
</evidence>
<organism evidence="9">
    <name type="scientific">Salvia splendens</name>
    <name type="common">Scarlet sage</name>
    <dbReference type="NCBI Taxonomy" id="180675"/>
    <lineage>
        <taxon>Eukaryota</taxon>
        <taxon>Viridiplantae</taxon>
        <taxon>Streptophyta</taxon>
        <taxon>Embryophyta</taxon>
        <taxon>Tracheophyta</taxon>
        <taxon>Spermatophyta</taxon>
        <taxon>Magnoliopsida</taxon>
        <taxon>eudicotyledons</taxon>
        <taxon>Gunneridae</taxon>
        <taxon>Pentapetalae</taxon>
        <taxon>asterids</taxon>
        <taxon>lamiids</taxon>
        <taxon>Lamiales</taxon>
        <taxon>Lamiaceae</taxon>
        <taxon>Nepetoideae</taxon>
        <taxon>Mentheae</taxon>
        <taxon>Salviinae</taxon>
        <taxon>Salvia</taxon>
        <taxon>Salvia subgen. Calosphace</taxon>
        <taxon>core Calosphace</taxon>
    </lineage>
</organism>
<keyword evidence="4" id="KW-0611">Plant defense</keyword>
<comment type="caution">
    <text evidence="9">The sequence shown here is derived from an EMBL/GenBank/DDBJ whole genome shotgun (WGS) entry which is preliminary data.</text>
</comment>
<gene>
    <name evidence="9" type="ORF">SASPL_152516</name>
</gene>
<dbReference type="Proteomes" id="UP000298416">
    <property type="component" value="Unassembled WGS sequence"/>
</dbReference>
<reference evidence="9" key="2">
    <citation type="submission" date="2020-08" db="EMBL/GenBank/DDBJ databases">
        <title>Plant Genome Project.</title>
        <authorList>
            <person name="Zhang R.-G."/>
        </authorList>
    </citation>
    <scope>NUCLEOTIDE SEQUENCE</scope>
    <source>
        <strain evidence="9">Huo1</strain>
        <tissue evidence="9">Leaf</tissue>
    </source>
</reference>
<evidence type="ECO:0000256" key="1">
    <source>
        <dbReference type="ARBA" id="ARBA00004141"/>
    </source>
</evidence>
<feature type="transmembrane region" description="Helical" evidence="8">
    <location>
        <begin position="240"/>
        <end position="260"/>
    </location>
</feature>
<reference evidence="9" key="1">
    <citation type="submission" date="2018-01" db="EMBL/GenBank/DDBJ databases">
        <authorList>
            <person name="Mao J.F."/>
        </authorList>
    </citation>
    <scope>NUCLEOTIDE SEQUENCE</scope>
    <source>
        <strain evidence="9">Huo1</strain>
        <tissue evidence="9">Leaf</tissue>
    </source>
</reference>
<feature type="transmembrane region" description="Helical" evidence="8">
    <location>
        <begin position="406"/>
        <end position="426"/>
    </location>
</feature>
<evidence type="ECO:0000256" key="7">
    <source>
        <dbReference type="ARBA" id="ARBA00023265"/>
    </source>
</evidence>
<keyword evidence="10" id="KW-1185">Reference proteome</keyword>
<proteinExistence type="inferred from homology"/>
<protein>
    <recommendedName>
        <fullName evidence="11">MLO-like protein</fullName>
    </recommendedName>
</protein>
<evidence type="ECO:0000256" key="3">
    <source>
        <dbReference type="ARBA" id="ARBA00022692"/>
    </source>
</evidence>
<keyword evidence="5 8" id="KW-1133">Transmembrane helix</keyword>
<feature type="transmembrane region" description="Helical" evidence="8">
    <location>
        <begin position="129"/>
        <end position="151"/>
    </location>
</feature>
<feature type="transmembrane region" description="Helical" evidence="8">
    <location>
        <begin position="295"/>
        <end position="313"/>
    </location>
</feature>
<dbReference type="PANTHER" id="PTHR31942">
    <property type="entry name" value="MLO-LIKE PROTEIN 1"/>
    <property type="match status" value="1"/>
</dbReference>
<comment type="subcellular location">
    <subcellularLocation>
        <location evidence="1">Membrane</location>
        <topology evidence="1">Multi-pass membrane protein</topology>
    </subcellularLocation>
</comment>
<evidence type="ECO:0000256" key="6">
    <source>
        <dbReference type="ARBA" id="ARBA00023136"/>
    </source>
</evidence>
<evidence type="ECO:0000313" key="10">
    <source>
        <dbReference type="Proteomes" id="UP000298416"/>
    </source>
</evidence>
<accession>A0A8X8Z102</accession>
<evidence type="ECO:0000256" key="8">
    <source>
        <dbReference type="SAM" id="Phobius"/>
    </source>
</evidence>
<evidence type="ECO:0008006" key="11">
    <source>
        <dbReference type="Google" id="ProtNLM"/>
    </source>
</evidence>
<comment type="similarity">
    <text evidence="2">Belongs to the MLO family.</text>
</comment>
<feature type="transmembrane region" description="Helical" evidence="8">
    <location>
        <begin position="20"/>
        <end position="38"/>
    </location>
</feature>
<dbReference type="GO" id="GO:0006952">
    <property type="term" value="P:defense response"/>
    <property type="evidence" value="ECO:0007669"/>
    <property type="project" value="UniProtKB-KW"/>
</dbReference>
<keyword evidence="3 8" id="KW-0812">Transmembrane</keyword>
<evidence type="ECO:0000256" key="2">
    <source>
        <dbReference type="ARBA" id="ARBA00006574"/>
    </source>
</evidence>
<dbReference type="EMBL" id="PNBA02000021">
    <property type="protein sequence ID" value="KAG6387329.1"/>
    <property type="molecule type" value="Genomic_DNA"/>
</dbReference>
<keyword evidence="7" id="KW-0568">Pathogenesis-related protein</keyword>